<proteinExistence type="predicted"/>
<sequence>MKLNTIAYLIKDGVEAGNAVDPKKIPKGINFTLAERDCILYLSESFNKPKWAELFNPIEGIDYFNFNTKSLKGLLIVPAEQRHLAFTFGYGKSMLYSHMIERGFGLRVALNLGDAEKIKSIDKSTLDRVSLKTKSQTSKSTNVNDFDFEFDQEILKSICASIESDCDMNEVVSGSDAVSLYTEVELSTLPDIADRLISAYKEQTYKEKYPWVDFIQPISDPTLINILNDNILSSINDDLLENIWISPPEVIDYSDLSGFVYRSSKAYSPCFHHELNLNILIKEAHMRKPISVESLKRKKIKRFNASEQEVGSWSVYHCLNAEVLLGDETYILNDEYWYRVNNEFSKSINSFFKNMDRSDIDFPDFNGMNEAEYLMTVADGENFALLDRKLIRPINTGNRIEFCDLLSQCNAFIHVKKYSSSSVLSHLFAQASVAIDCLMNDPSVQPQVNKYLEDTYLSLRFNIEDSPRKYRIILAIMQGTSGELHLPFFSKVNLRHHARRLTNMGFKVELAKIHSSRGNCKAPI</sequence>
<dbReference type="EMBL" id="CP095353">
    <property type="protein sequence ID" value="XAG71158.1"/>
    <property type="molecule type" value="Genomic_DNA"/>
</dbReference>
<dbReference type="InterPro" id="IPR026487">
    <property type="entry name" value="CHP04141"/>
</dbReference>
<reference evidence="1" key="1">
    <citation type="submission" date="2022-03" db="EMBL/GenBank/DDBJ databases">
        <title>Sea Food Isolates.</title>
        <authorList>
            <person name="Li c."/>
        </authorList>
    </citation>
    <scope>NUCLEOTIDE SEQUENCE</scope>
    <source>
        <strain evidence="1">19CA06SA08-2</strain>
    </source>
</reference>
<evidence type="ECO:0000313" key="1">
    <source>
        <dbReference type="EMBL" id="XAG71158.1"/>
    </source>
</evidence>
<protein>
    <submittedName>
        <fullName evidence="1">TIGR04141 family sporadically distributed protein</fullName>
    </submittedName>
</protein>
<dbReference type="Pfam" id="PF19614">
    <property type="entry name" value="DUF6119"/>
    <property type="match status" value="1"/>
</dbReference>
<organism evidence="1">
    <name type="scientific">bacterium 19CA06SA08-2</name>
    <dbReference type="NCBI Taxonomy" id="2920658"/>
    <lineage>
        <taxon>Bacteria</taxon>
    </lineage>
</organism>
<accession>A0AAU6UDH0</accession>
<dbReference type="AlphaFoldDB" id="A0AAU6UDH0"/>
<gene>
    <name evidence="1" type="ORF">MRM75_09435</name>
</gene>
<name>A0AAU6UDH0_UNCXX</name>
<dbReference type="NCBIfam" id="TIGR04141">
    <property type="entry name" value="TIGR04141 family sporadically distributed protein"/>
    <property type="match status" value="1"/>
</dbReference>